<keyword evidence="1" id="KW-0472">Membrane</keyword>
<keyword evidence="3" id="KW-1185">Reference proteome</keyword>
<name>A0A3P7PT52_9FIRM</name>
<keyword evidence="1" id="KW-0812">Transmembrane</keyword>
<accession>A0A3P7PT52</accession>
<evidence type="ECO:0000256" key="1">
    <source>
        <dbReference type="SAM" id="Phobius"/>
    </source>
</evidence>
<organism evidence="2 3">
    <name type="scientific">Petrocella atlantisensis</name>
    <dbReference type="NCBI Taxonomy" id="2173034"/>
    <lineage>
        <taxon>Bacteria</taxon>
        <taxon>Bacillati</taxon>
        <taxon>Bacillota</taxon>
        <taxon>Clostridia</taxon>
        <taxon>Lachnospirales</taxon>
        <taxon>Vallitaleaceae</taxon>
        <taxon>Petrocella</taxon>
    </lineage>
</organism>
<keyword evidence="1" id="KW-1133">Transmembrane helix</keyword>
<feature type="transmembrane region" description="Helical" evidence="1">
    <location>
        <begin position="26"/>
        <end position="47"/>
    </location>
</feature>
<evidence type="ECO:0008006" key="4">
    <source>
        <dbReference type="Google" id="ProtNLM"/>
    </source>
</evidence>
<gene>
    <name evidence="2" type="ORF">PATL70BA_1335</name>
</gene>
<evidence type="ECO:0000313" key="2">
    <source>
        <dbReference type="EMBL" id="VDN47217.1"/>
    </source>
</evidence>
<sequence>MNTDNTDGKGSVNGCHKNNHSPIKHMLHMILCCGLPIVIIFALPYIAKINPAVAVFLGVIAPFICPLMMGGMIFMMFKGNKNNKETDAQKEMLISEKESREF</sequence>
<proteinExistence type="predicted"/>
<dbReference type="OrthoDB" id="2989509at2"/>
<reference evidence="2 3" key="1">
    <citation type="submission" date="2018-09" db="EMBL/GenBank/DDBJ databases">
        <authorList>
            <person name="Postec A."/>
        </authorList>
    </citation>
    <scope>NUCLEOTIDE SEQUENCE [LARGE SCALE GENOMIC DNA]</scope>
    <source>
        <strain evidence="2">70B-A</strain>
    </source>
</reference>
<dbReference type="Proteomes" id="UP000279029">
    <property type="component" value="Chromosome"/>
</dbReference>
<protein>
    <recommendedName>
        <fullName evidence="4">DUF2933 domain-containing protein</fullName>
    </recommendedName>
</protein>
<evidence type="ECO:0000313" key="3">
    <source>
        <dbReference type="Proteomes" id="UP000279029"/>
    </source>
</evidence>
<dbReference type="EMBL" id="LR130778">
    <property type="protein sequence ID" value="VDN47217.1"/>
    <property type="molecule type" value="Genomic_DNA"/>
</dbReference>
<dbReference type="AlphaFoldDB" id="A0A3P7PT52"/>
<dbReference type="KEGG" id="cbar:PATL70BA_1335"/>
<feature type="transmembrane region" description="Helical" evidence="1">
    <location>
        <begin position="53"/>
        <end position="77"/>
    </location>
</feature>
<dbReference type="RefSeq" id="WP_125136574.1">
    <property type="nucleotide sequence ID" value="NZ_LR130778.1"/>
</dbReference>